<dbReference type="AlphaFoldDB" id="A0A3N0CQC2"/>
<feature type="compositionally biased region" description="Low complexity" evidence="1">
    <location>
        <begin position="75"/>
        <end position="90"/>
    </location>
</feature>
<protein>
    <submittedName>
        <fullName evidence="2">Uncharacterized protein</fullName>
    </submittedName>
</protein>
<evidence type="ECO:0000313" key="2">
    <source>
        <dbReference type="EMBL" id="RNL65216.1"/>
    </source>
</evidence>
<reference evidence="2 3" key="1">
    <citation type="submission" date="2018-11" db="EMBL/GenBank/DDBJ databases">
        <authorList>
            <person name="Li F."/>
        </authorList>
    </citation>
    <scope>NUCLEOTIDE SEQUENCE [LARGE SCALE GENOMIC DNA]</scope>
    <source>
        <strain evidence="2 3">Gsoil 097</strain>
    </source>
</reference>
<organism evidence="2 3">
    <name type="scientific">Nocardioides marmoriginsengisoli</name>
    <dbReference type="NCBI Taxonomy" id="661483"/>
    <lineage>
        <taxon>Bacteria</taxon>
        <taxon>Bacillati</taxon>
        <taxon>Actinomycetota</taxon>
        <taxon>Actinomycetes</taxon>
        <taxon>Propionibacteriales</taxon>
        <taxon>Nocardioidaceae</taxon>
        <taxon>Nocardioides</taxon>
    </lineage>
</organism>
<dbReference type="EMBL" id="RJSE01000003">
    <property type="protein sequence ID" value="RNL65216.1"/>
    <property type="molecule type" value="Genomic_DNA"/>
</dbReference>
<sequence length="163" mass="15180">MAGVGSAVGSGVGGSVGSGVGVGVGVTVGSGVGVGVTVGSGVGVGVGVGAGVTTGCFGRDGVRSVAPVLPVTADPSEVPSASEPPSTEESGLPRIPSRPVSAPRVIARAAAAPIPICTGETRARPLRPAGRGGSGAIRSTWVASASVGSSTVVVGAWSARGDA</sequence>
<comment type="caution">
    <text evidence="2">The sequence shown here is derived from an EMBL/GenBank/DDBJ whole genome shotgun (WGS) entry which is preliminary data.</text>
</comment>
<accession>A0A3N0CQC2</accession>
<feature type="region of interest" description="Disordered" evidence="1">
    <location>
        <begin position="68"/>
        <end position="99"/>
    </location>
</feature>
<name>A0A3N0CQC2_9ACTN</name>
<evidence type="ECO:0000313" key="3">
    <source>
        <dbReference type="Proteomes" id="UP000267128"/>
    </source>
</evidence>
<keyword evidence="3" id="KW-1185">Reference proteome</keyword>
<proteinExistence type="predicted"/>
<dbReference type="Proteomes" id="UP000267128">
    <property type="component" value="Unassembled WGS sequence"/>
</dbReference>
<evidence type="ECO:0000256" key="1">
    <source>
        <dbReference type="SAM" id="MobiDB-lite"/>
    </source>
</evidence>
<gene>
    <name evidence="2" type="ORF">EFK50_04430</name>
</gene>